<dbReference type="Pfam" id="PF01113">
    <property type="entry name" value="DapB_N"/>
    <property type="match status" value="1"/>
</dbReference>
<evidence type="ECO:0000256" key="13">
    <source>
        <dbReference type="HAMAP-Rule" id="MF_00102"/>
    </source>
</evidence>
<evidence type="ECO:0000256" key="5">
    <source>
        <dbReference type="ARBA" id="ARBA00022915"/>
    </source>
</evidence>
<evidence type="ECO:0000256" key="11">
    <source>
        <dbReference type="ARBA" id="ARBA00049080"/>
    </source>
</evidence>
<keyword evidence="17" id="KW-1185">Reference proteome</keyword>
<dbReference type="GO" id="GO:0016726">
    <property type="term" value="F:oxidoreductase activity, acting on CH or CH2 groups, NAD or NADP as acceptor"/>
    <property type="evidence" value="ECO:0007669"/>
    <property type="project" value="UniProtKB-UniRule"/>
</dbReference>
<keyword evidence="6 13" id="KW-0560">Oxidoreductase</keyword>
<dbReference type="PANTHER" id="PTHR20836">
    <property type="entry name" value="DIHYDRODIPICOLINATE REDUCTASE"/>
    <property type="match status" value="1"/>
</dbReference>
<comment type="caution">
    <text evidence="16">The sequence shown here is derived from an EMBL/GenBank/DDBJ whole genome shotgun (WGS) entry which is preliminary data.</text>
</comment>
<evidence type="ECO:0000256" key="12">
    <source>
        <dbReference type="ARBA" id="ARBA00049396"/>
    </source>
</evidence>
<comment type="similarity">
    <text evidence="1 13">Belongs to the DapB family.</text>
</comment>
<dbReference type="GO" id="GO:0050661">
    <property type="term" value="F:NADP binding"/>
    <property type="evidence" value="ECO:0007669"/>
    <property type="project" value="UniProtKB-UniRule"/>
</dbReference>
<feature type="active site" description="Proton donor/acceptor" evidence="13">
    <location>
        <position position="154"/>
    </location>
</feature>
<dbReference type="GO" id="GO:0019877">
    <property type="term" value="P:diaminopimelate biosynthetic process"/>
    <property type="evidence" value="ECO:0007669"/>
    <property type="project" value="UniProtKB-UniRule"/>
</dbReference>
<dbReference type="InterPro" id="IPR023940">
    <property type="entry name" value="DHDPR_bac"/>
</dbReference>
<reference evidence="16 17" key="1">
    <citation type="journal article" date="2020" name="Nature">
        <title>Bacterial chemolithoautotrophy via manganese oxidation.</title>
        <authorList>
            <person name="Yu H."/>
            <person name="Leadbetter J.R."/>
        </authorList>
    </citation>
    <scope>NUCLEOTIDE SEQUENCE [LARGE SCALE GENOMIC DNA]</scope>
    <source>
        <strain evidence="16 17">Mn-1</strain>
    </source>
</reference>
<evidence type="ECO:0000256" key="2">
    <source>
        <dbReference type="ARBA" id="ARBA00022490"/>
    </source>
</evidence>
<dbReference type="EMBL" id="VTOW01000001">
    <property type="protein sequence ID" value="NKE70525.1"/>
    <property type="molecule type" value="Genomic_DNA"/>
</dbReference>
<dbReference type="HAMAP" id="MF_00102">
    <property type="entry name" value="DapB"/>
    <property type="match status" value="1"/>
</dbReference>
<dbReference type="InterPro" id="IPR000846">
    <property type="entry name" value="DapB_N"/>
</dbReference>
<evidence type="ECO:0000313" key="17">
    <source>
        <dbReference type="Proteomes" id="UP000534783"/>
    </source>
</evidence>
<name>A0A7X6IAM0_9BACT</name>
<feature type="binding site" evidence="13">
    <location>
        <begin position="97"/>
        <end position="99"/>
    </location>
    <ligand>
        <name>NAD(+)</name>
        <dbReference type="ChEBI" id="CHEBI:57540"/>
    </ligand>
</feature>
<protein>
    <recommendedName>
        <fullName evidence="10 13">4-hydroxy-tetrahydrodipicolinate reductase</fullName>
        <shortName evidence="13">HTPA reductase</shortName>
        <ecNumber evidence="10 13">1.17.1.8</ecNumber>
    </recommendedName>
</protein>
<evidence type="ECO:0000259" key="14">
    <source>
        <dbReference type="Pfam" id="PF01113"/>
    </source>
</evidence>
<feature type="binding site" evidence="13">
    <location>
        <begin position="7"/>
        <end position="12"/>
    </location>
    <ligand>
        <name>NAD(+)</name>
        <dbReference type="ChEBI" id="CHEBI:57540"/>
    </ligand>
</feature>
<keyword evidence="8 13" id="KW-0457">Lysine biosynthesis</keyword>
<dbReference type="FunFam" id="3.30.360.10:FF:000004">
    <property type="entry name" value="4-hydroxy-tetrahydrodipicolinate reductase"/>
    <property type="match status" value="1"/>
</dbReference>
<sequence>MKLIISGAAGRMGRAILDSLYHEEDLELGAALEKKGHPAVGRDAGELIGVGKWKVSLTDQIKKAIQAGETVIDFTSPQNTLAILQEAMSKGKPMVIGTTGFLSDEEKKIAKAAEKIAIVLSPNMSVGVNLLFKLLAEAAEALGEAYDIEIVEMHHRQKRDAPSGTALRMGDVLARARKSPLSQVGRFSRQGNIGPRPSGEIGIQTLRGGDVVGDHTVIFAGPGERIEMTHRAHSRNNFARGALLAARWVVQQPPGLYDMMDVLNLKNRS</sequence>
<evidence type="ECO:0000256" key="1">
    <source>
        <dbReference type="ARBA" id="ARBA00006642"/>
    </source>
</evidence>
<organism evidence="16 17">
    <name type="scientific">Candidatus Manganitrophus noduliformans</name>
    <dbReference type="NCBI Taxonomy" id="2606439"/>
    <lineage>
        <taxon>Bacteria</taxon>
        <taxon>Pseudomonadati</taxon>
        <taxon>Nitrospirota</taxon>
        <taxon>Nitrospiria</taxon>
        <taxon>Candidatus Troglogloeales</taxon>
        <taxon>Candidatus Manganitrophaceae</taxon>
        <taxon>Candidatus Manganitrophus</taxon>
    </lineage>
</organism>
<proteinExistence type="inferred from homology"/>
<dbReference type="InterPro" id="IPR036291">
    <property type="entry name" value="NAD(P)-bd_dom_sf"/>
</dbReference>
<comment type="caution">
    <text evidence="13">Was originally thought to be a dihydrodipicolinate reductase (DHDPR), catalyzing the conversion of dihydrodipicolinate to tetrahydrodipicolinate. However, it was shown in E.coli that the substrate of the enzymatic reaction is not dihydrodipicolinate (DHDP) but in fact (2S,4S)-4-hydroxy-2,3,4,5-tetrahydrodipicolinic acid (HTPA), the product released by the DapA-catalyzed reaction.</text>
</comment>
<dbReference type="PIRSF" id="PIRSF000161">
    <property type="entry name" value="DHPR"/>
    <property type="match status" value="1"/>
</dbReference>
<comment type="subcellular location">
    <subcellularLocation>
        <location evidence="13">Cytoplasm</location>
    </subcellularLocation>
</comment>
<comment type="pathway">
    <text evidence="9 13">Amino-acid biosynthesis; L-lysine biosynthesis via DAP pathway; (S)-tetrahydrodipicolinate from L-aspartate: step 4/4.</text>
</comment>
<dbReference type="GO" id="GO:0009089">
    <property type="term" value="P:lysine biosynthetic process via diaminopimelate"/>
    <property type="evidence" value="ECO:0007669"/>
    <property type="project" value="UniProtKB-UniRule"/>
</dbReference>
<dbReference type="PANTHER" id="PTHR20836:SF0">
    <property type="entry name" value="4-HYDROXY-TETRAHYDRODIPICOLINATE REDUCTASE 1, CHLOROPLASTIC-RELATED"/>
    <property type="match status" value="1"/>
</dbReference>
<keyword evidence="4 13" id="KW-0521">NADP</keyword>
<dbReference type="AlphaFoldDB" id="A0A7X6IAM0"/>
<feature type="binding site" evidence="13">
    <location>
        <begin position="121"/>
        <end position="124"/>
    </location>
    <ligand>
        <name>NAD(+)</name>
        <dbReference type="ChEBI" id="CHEBI:57540"/>
    </ligand>
</feature>
<feature type="binding site" evidence="13">
    <location>
        <begin position="164"/>
        <end position="165"/>
    </location>
    <ligand>
        <name>(S)-2,3,4,5-tetrahydrodipicolinate</name>
        <dbReference type="ChEBI" id="CHEBI:16845"/>
    </ligand>
</feature>
<feature type="domain" description="Dihydrodipicolinate reductase C-terminal" evidence="15">
    <location>
        <begin position="127"/>
        <end position="263"/>
    </location>
</feature>
<comment type="function">
    <text evidence="13">Catalyzes the conversion of 4-hydroxy-tetrahydrodipicolinate (HTPA) to tetrahydrodipicolinate.</text>
</comment>
<dbReference type="Gene3D" id="3.30.360.10">
    <property type="entry name" value="Dihydrodipicolinate Reductase, domain 2"/>
    <property type="match status" value="1"/>
</dbReference>
<dbReference type="EC" id="1.17.1.8" evidence="10 13"/>
<dbReference type="UniPathway" id="UPA00034">
    <property type="reaction ID" value="UER00018"/>
</dbReference>
<keyword evidence="7 13" id="KW-0520">NAD</keyword>
<dbReference type="RefSeq" id="WP_168058768.1">
    <property type="nucleotide sequence ID" value="NZ_VTOW01000001.1"/>
</dbReference>
<feature type="domain" description="Dihydrodipicolinate reductase N-terminal" evidence="14">
    <location>
        <begin position="1"/>
        <end position="124"/>
    </location>
</feature>
<feature type="binding site" evidence="13">
    <location>
        <position position="33"/>
    </location>
    <ligand>
        <name>NAD(+)</name>
        <dbReference type="ChEBI" id="CHEBI:57540"/>
    </ligand>
</feature>
<evidence type="ECO:0000256" key="4">
    <source>
        <dbReference type="ARBA" id="ARBA00022857"/>
    </source>
</evidence>
<dbReference type="CDD" id="cd02274">
    <property type="entry name" value="DHDPR_N"/>
    <property type="match status" value="1"/>
</dbReference>
<gene>
    <name evidence="13 16" type="primary">dapB</name>
    <name evidence="16" type="ORF">MNODULE_07205</name>
</gene>
<evidence type="ECO:0000256" key="3">
    <source>
        <dbReference type="ARBA" id="ARBA00022605"/>
    </source>
</evidence>
<keyword evidence="5 13" id="KW-0220">Diaminopimelate biosynthesis</keyword>
<evidence type="ECO:0000256" key="7">
    <source>
        <dbReference type="ARBA" id="ARBA00023027"/>
    </source>
</evidence>
<dbReference type="GO" id="GO:0008839">
    <property type="term" value="F:4-hydroxy-tetrahydrodipicolinate reductase"/>
    <property type="evidence" value="ECO:0007669"/>
    <property type="project" value="UniProtKB-UniRule"/>
</dbReference>
<keyword evidence="3 13" id="KW-0028">Amino-acid biosynthesis</keyword>
<accession>A0A7X6IAM0</accession>
<keyword evidence="2 13" id="KW-0963">Cytoplasm</keyword>
<dbReference type="InterPro" id="IPR022664">
    <property type="entry name" value="DapB_N_CS"/>
</dbReference>
<dbReference type="Pfam" id="PF05173">
    <property type="entry name" value="DapB_C"/>
    <property type="match status" value="1"/>
</dbReference>
<comment type="catalytic activity">
    <reaction evidence="12 13">
        <text>(S)-2,3,4,5-tetrahydrodipicolinate + NAD(+) + H2O = (2S,4S)-4-hydroxy-2,3,4,5-tetrahydrodipicolinate + NADH + H(+)</text>
        <dbReference type="Rhea" id="RHEA:35323"/>
        <dbReference type="ChEBI" id="CHEBI:15377"/>
        <dbReference type="ChEBI" id="CHEBI:15378"/>
        <dbReference type="ChEBI" id="CHEBI:16845"/>
        <dbReference type="ChEBI" id="CHEBI:57540"/>
        <dbReference type="ChEBI" id="CHEBI:57945"/>
        <dbReference type="ChEBI" id="CHEBI:67139"/>
        <dbReference type="EC" id="1.17.1.8"/>
    </reaction>
</comment>
<dbReference type="GO" id="GO:0051287">
    <property type="term" value="F:NAD binding"/>
    <property type="evidence" value="ECO:0007669"/>
    <property type="project" value="UniProtKB-UniRule"/>
</dbReference>
<evidence type="ECO:0000256" key="10">
    <source>
        <dbReference type="ARBA" id="ARBA00038983"/>
    </source>
</evidence>
<feature type="active site" description="Proton donor" evidence="13">
    <location>
        <position position="158"/>
    </location>
</feature>
<dbReference type="GO" id="GO:0005737">
    <property type="term" value="C:cytoplasm"/>
    <property type="evidence" value="ECO:0007669"/>
    <property type="project" value="UniProtKB-SubCell"/>
</dbReference>
<feature type="binding site" evidence="13">
    <location>
        <position position="155"/>
    </location>
    <ligand>
        <name>(S)-2,3,4,5-tetrahydrodipicolinate</name>
        <dbReference type="ChEBI" id="CHEBI:16845"/>
    </ligand>
</feature>
<dbReference type="Proteomes" id="UP000534783">
    <property type="component" value="Unassembled WGS sequence"/>
</dbReference>
<dbReference type="SUPFAM" id="SSF55347">
    <property type="entry name" value="Glyceraldehyde-3-phosphate dehydrogenase-like, C-terminal domain"/>
    <property type="match status" value="1"/>
</dbReference>
<dbReference type="InterPro" id="IPR022663">
    <property type="entry name" value="DapB_C"/>
</dbReference>
<evidence type="ECO:0000256" key="6">
    <source>
        <dbReference type="ARBA" id="ARBA00023002"/>
    </source>
</evidence>
<evidence type="ECO:0000313" key="16">
    <source>
        <dbReference type="EMBL" id="NKE70525.1"/>
    </source>
</evidence>
<feature type="binding site" evidence="13">
    <location>
        <position position="34"/>
    </location>
    <ligand>
        <name>NADP(+)</name>
        <dbReference type="ChEBI" id="CHEBI:58349"/>
    </ligand>
</feature>
<evidence type="ECO:0000256" key="8">
    <source>
        <dbReference type="ARBA" id="ARBA00023154"/>
    </source>
</evidence>
<comment type="subunit">
    <text evidence="13">Homotetramer.</text>
</comment>
<comment type="catalytic activity">
    <reaction evidence="11 13">
        <text>(S)-2,3,4,5-tetrahydrodipicolinate + NADP(+) + H2O = (2S,4S)-4-hydroxy-2,3,4,5-tetrahydrodipicolinate + NADPH + H(+)</text>
        <dbReference type="Rhea" id="RHEA:35331"/>
        <dbReference type="ChEBI" id="CHEBI:15377"/>
        <dbReference type="ChEBI" id="CHEBI:15378"/>
        <dbReference type="ChEBI" id="CHEBI:16845"/>
        <dbReference type="ChEBI" id="CHEBI:57783"/>
        <dbReference type="ChEBI" id="CHEBI:58349"/>
        <dbReference type="ChEBI" id="CHEBI:67139"/>
        <dbReference type="EC" id="1.17.1.8"/>
    </reaction>
</comment>
<dbReference type="PROSITE" id="PS01298">
    <property type="entry name" value="DAPB"/>
    <property type="match status" value="1"/>
</dbReference>
<dbReference type="Gene3D" id="3.40.50.720">
    <property type="entry name" value="NAD(P)-binding Rossmann-like Domain"/>
    <property type="match status" value="1"/>
</dbReference>
<dbReference type="SUPFAM" id="SSF51735">
    <property type="entry name" value="NAD(P)-binding Rossmann-fold domains"/>
    <property type="match status" value="1"/>
</dbReference>
<evidence type="ECO:0000256" key="9">
    <source>
        <dbReference type="ARBA" id="ARBA00037922"/>
    </source>
</evidence>
<dbReference type="NCBIfam" id="TIGR00036">
    <property type="entry name" value="dapB"/>
    <property type="match status" value="1"/>
</dbReference>
<evidence type="ECO:0000259" key="15">
    <source>
        <dbReference type="Pfam" id="PF05173"/>
    </source>
</evidence>